<comment type="caution">
    <text evidence="2">The sequence shown here is derived from an EMBL/GenBank/DDBJ whole genome shotgun (WGS) entry which is preliminary data.</text>
</comment>
<evidence type="ECO:0000256" key="1">
    <source>
        <dbReference type="SAM" id="Phobius"/>
    </source>
</evidence>
<dbReference type="EMBL" id="QNRQ01000007">
    <property type="protein sequence ID" value="RBP38349.1"/>
    <property type="molecule type" value="Genomic_DNA"/>
</dbReference>
<evidence type="ECO:0000313" key="3">
    <source>
        <dbReference type="Proteomes" id="UP000253628"/>
    </source>
</evidence>
<keyword evidence="3" id="KW-1185">Reference proteome</keyword>
<protein>
    <recommendedName>
        <fullName evidence="4">PH (Pleckstrin Homology) domain-containing protein</fullName>
    </recommendedName>
</protein>
<evidence type="ECO:0000313" key="2">
    <source>
        <dbReference type="EMBL" id="RBP38349.1"/>
    </source>
</evidence>
<keyword evidence="1" id="KW-0472">Membrane</keyword>
<sequence>MNPFRSQRPDPQEHEALMQALAPLPVRGKAWPTWVKILSWLVLIVIGTQILRVATGPQGQSVNPVIAGCIIICFCGLLLVARYMVVSETIITREGIEQTWITRRRVSWEEIQFAKFIPMIASKRLICFTGSGRPLVFQAGTRELQIAFARISLVYKRRQ</sequence>
<dbReference type="RefSeq" id="WP_113933906.1">
    <property type="nucleotide sequence ID" value="NZ_JACCEU010000008.1"/>
</dbReference>
<name>A0A366H9N3_9BURK</name>
<proteinExistence type="predicted"/>
<evidence type="ECO:0008006" key="4">
    <source>
        <dbReference type="Google" id="ProtNLM"/>
    </source>
</evidence>
<organism evidence="2 3">
    <name type="scientific">Eoetvoesiella caeni</name>
    <dbReference type="NCBI Taxonomy" id="645616"/>
    <lineage>
        <taxon>Bacteria</taxon>
        <taxon>Pseudomonadati</taxon>
        <taxon>Pseudomonadota</taxon>
        <taxon>Betaproteobacteria</taxon>
        <taxon>Burkholderiales</taxon>
        <taxon>Alcaligenaceae</taxon>
        <taxon>Eoetvoesiella</taxon>
    </lineage>
</organism>
<dbReference type="Proteomes" id="UP000253628">
    <property type="component" value="Unassembled WGS sequence"/>
</dbReference>
<dbReference type="AlphaFoldDB" id="A0A366H9N3"/>
<feature type="transmembrane region" description="Helical" evidence="1">
    <location>
        <begin position="65"/>
        <end position="85"/>
    </location>
</feature>
<reference evidence="2 3" key="1">
    <citation type="submission" date="2018-06" db="EMBL/GenBank/DDBJ databases">
        <title>Genomic Encyclopedia of Type Strains, Phase IV (KMG-IV): sequencing the most valuable type-strain genomes for metagenomic binning, comparative biology and taxonomic classification.</title>
        <authorList>
            <person name="Goeker M."/>
        </authorList>
    </citation>
    <scope>NUCLEOTIDE SEQUENCE [LARGE SCALE GENOMIC DNA]</scope>
    <source>
        <strain evidence="2 3">DSM 25520</strain>
    </source>
</reference>
<accession>A0A366H9N3</accession>
<gene>
    <name evidence="2" type="ORF">DFR37_107113</name>
</gene>
<feature type="transmembrane region" description="Helical" evidence="1">
    <location>
        <begin position="34"/>
        <end position="53"/>
    </location>
</feature>
<keyword evidence="1" id="KW-1133">Transmembrane helix</keyword>
<keyword evidence="1" id="KW-0812">Transmembrane</keyword>
<dbReference type="OrthoDB" id="8703931at2"/>